<comment type="caution">
    <text evidence="1">The sequence shown here is derived from an EMBL/GenBank/DDBJ whole genome shotgun (WGS) entry which is preliminary data.</text>
</comment>
<proteinExistence type="predicted"/>
<reference evidence="1 2" key="1">
    <citation type="journal article" date="2013" name="Appl. Environ. Microbiol.">
        <title>The Carbohydrate Metabolism Signature of Lactococcus lactis Strain A12 Reveals Its Sourdough Ecosystem Origin.</title>
        <authorList>
            <person name="Passerini D."/>
            <person name="Coddeville M."/>
            <person name="Le Bourgeois P."/>
            <person name="Loubiere P."/>
            <person name="Ritzenthaler P."/>
            <person name="Fontagne-Faucher C."/>
            <person name="Daveran-Mingot M.L."/>
            <person name="Cocaign-Bousquet M."/>
        </authorList>
    </citation>
    <scope>NUCLEOTIDE SEQUENCE [LARGE SCALE GENOMIC DNA]</scope>
    <source>
        <strain evidence="1 2">A12</strain>
    </source>
</reference>
<sequence>MAELADAADLKSVGY</sequence>
<protein>
    <submittedName>
        <fullName evidence="1">Uncharacterized protein</fullName>
    </submittedName>
</protein>
<gene>
    <name evidence="1" type="ORF">O9U_09910</name>
</gene>
<organism evidence="1 2">
    <name type="scientific">Lactococcus lactis subsp. lactis A12</name>
    <dbReference type="NCBI Taxonomy" id="1137134"/>
    <lineage>
        <taxon>Bacteria</taxon>
        <taxon>Bacillati</taxon>
        <taxon>Bacillota</taxon>
        <taxon>Bacilli</taxon>
        <taxon>Lactobacillales</taxon>
        <taxon>Streptococcaceae</taxon>
        <taxon>Lactococcus</taxon>
    </lineage>
</organism>
<dbReference type="EMBL" id="CBLU010000006">
    <property type="protein sequence ID" value="CDG04190.1"/>
    <property type="molecule type" value="Genomic_DNA"/>
</dbReference>
<evidence type="ECO:0000313" key="1">
    <source>
        <dbReference type="EMBL" id="CDG04190.1"/>
    </source>
</evidence>
<dbReference type="Proteomes" id="UP000015361">
    <property type="component" value="Unassembled WGS sequence"/>
</dbReference>
<accession>S6ESC4</accession>
<evidence type="ECO:0000313" key="2">
    <source>
        <dbReference type="Proteomes" id="UP000015361"/>
    </source>
</evidence>
<name>S6ESC4_LACLL</name>